<proteinExistence type="predicted"/>
<protein>
    <submittedName>
        <fullName evidence="2">AbrB family transcriptional regulator</fullName>
    </submittedName>
</protein>
<dbReference type="OrthoDB" id="9811597at2"/>
<accession>A0A1L8CTP2</accession>
<feature type="domain" description="SpoVT-AbrB" evidence="1">
    <location>
        <begin position="4"/>
        <end position="49"/>
    </location>
</feature>
<comment type="caution">
    <text evidence="2">The sequence shown here is derived from an EMBL/GenBank/DDBJ whole genome shotgun (WGS) entry which is preliminary data.</text>
</comment>
<dbReference type="Pfam" id="PF04014">
    <property type="entry name" value="MazE_antitoxin"/>
    <property type="match status" value="1"/>
</dbReference>
<dbReference type="RefSeq" id="WP_075858776.1">
    <property type="nucleotide sequence ID" value="NZ_BDJK01000011.1"/>
</dbReference>
<dbReference type="NCBIfam" id="TIGR01439">
    <property type="entry name" value="lp_hng_hel_AbrB"/>
    <property type="match status" value="1"/>
</dbReference>
<sequence>MAEVIVSSKHQIVLPAEIRKTLGIEKVQRLHVLVESGSIRLIPSRPLSEMRGFLRGMDTNIEREK</sequence>
<dbReference type="STRING" id="870242.cpu_07980"/>
<evidence type="ECO:0000313" key="2">
    <source>
        <dbReference type="EMBL" id="GAV22288.1"/>
    </source>
</evidence>
<dbReference type="GO" id="GO:0003677">
    <property type="term" value="F:DNA binding"/>
    <property type="evidence" value="ECO:0007669"/>
    <property type="project" value="InterPro"/>
</dbReference>
<reference evidence="3" key="1">
    <citation type="submission" date="2016-12" db="EMBL/GenBank/DDBJ databases">
        <title>Draft Genome Sequences od Carboxydothermus pertinax and islandicus, Hydrogenogenic Carboxydotrophic Bacteria.</title>
        <authorList>
            <person name="Fukuyama Y."/>
            <person name="Ohmae K."/>
            <person name="Yoneda Y."/>
            <person name="Yoshida T."/>
            <person name="Sako Y."/>
        </authorList>
    </citation>
    <scope>NUCLEOTIDE SEQUENCE [LARGE SCALE GENOMIC DNA]</scope>
    <source>
        <strain evidence="3">Ug1</strain>
    </source>
</reference>
<name>A0A1L8CTP2_9THEO</name>
<dbReference type="AlphaFoldDB" id="A0A1L8CTP2"/>
<dbReference type="EMBL" id="BDJK01000011">
    <property type="protein sequence ID" value="GAV22288.1"/>
    <property type="molecule type" value="Genomic_DNA"/>
</dbReference>
<dbReference type="SUPFAM" id="SSF89447">
    <property type="entry name" value="AbrB/MazE/MraZ-like"/>
    <property type="match status" value="1"/>
</dbReference>
<organism evidence="2 3">
    <name type="scientific">Carboxydothermus pertinax</name>
    <dbReference type="NCBI Taxonomy" id="870242"/>
    <lineage>
        <taxon>Bacteria</taxon>
        <taxon>Bacillati</taxon>
        <taxon>Bacillota</taxon>
        <taxon>Clostridia</taxon>
        <taxon>Thermoanaerobacterales</taxon>
        <taxon>Thermoanaerobacteraceae</taxon>
        <taxon>Carboxydothermus</taxon>
    </lineage>
</organism>
<keyword evidence="3" id="KW-1185">Reference proteome</keyword>
<dbReference type="Proteomes" id="UP000187485">
    <property type="component" value="Unassembled WGS sequence"/>
</dbReference>
<dbReference type="InterPro" id="IPR007159">
    <property type="entry name" value="SpoVT-AbrB_dom"/>
</dbReference>
<gene>
    <name evidence="2" type="ORF">cpu_07980</name>
</gene>
<dbReference type="SMART" id="SM00966">
    <property type="entry name" value="SpoVT_AbrB"/>
    <property type="match status" value="1"/>
</dbReference>
<evidence type="ECO:0000259" key="1">
    <source>
        <dbReference type="SMART" id="SM00966"/>
    </source>
</evidence>
<dbReference type="Gene3D" id="2.10.260.10">
    <property type="match status" value="1"/>
</dbReference>
<evidence type="ECO:0000313" key="3">
    <source>
        <dbReference type="Proteomes" id="UP000187485"/>
    </source>
</evidence>
<dbReference type="InterPro" id="IPR037914">
    <property type="entry name" value="SpoVT-AbrB_sf"/>
</dbReference>